<gene>
    <name evidence="1" type="ORF">C2845_PM01G29170</name>
</gene>
<keyword evidence="2" id="KW-1185">Reference proteome</keyword>
<reference evidence="2" key="1">
    <citation type="journal article" date="2019" name="Nat. Commun.">
        <title>The genome of broomcorn millet.</title>
        <authorList>
            <person name="Zou C."/>
            <person name="Miki D."/>
            <person name="Li D."/>
            <person name="Tang Q."/>
            <person name="Xiao L."/>
            <person name="Rajput S."/>
            <person name="Deng P."/>
            <person name="Jia W."/>
            <person name="Huang R."/>
            <person name="Zhang M."/>
            <person name="Sun Y."/>
            <person name="Hu J."/>
            <person name="Fu X."/>
            <person name="Schnable P.S."/>
            <person name="Li F."/>
            <person name="Zhang H."/>
            <person name="Feng B."/>
            <person name="Zhu X."/>
            <person name="Liu R."/>
            <person name="Schnable J.C."/>
            <person name="Zhu J.-K."/>
            <person name="Zhang H."/>
        </authorList>
    </citation>
    <scope>NUCLEOTIDE SEQUENCE [LARGE SCALE GENOMIC DNA]</scope>
</reference>
<name>A0A3L6TRZ0_PANMI</name>
<accession>A0A3L6TRZ0</accession>
<organism evidence="1 2">
    <name type="scientific">Panicum miliaceum</name>
    <name type="common">Proso millet</name>
    <name type="synonym">Broomcorn millet</name>
    <dbReference type="NCBI Taxonomy" id="4540"/>
    <lineage>
        <taxon>Eukaryota</taxon>
        <taxon>Viridiplantae</taxon>
        <taxon>Streptophyta</taxon>
        <taxon>Embryophyta</taxon>
        <taxon>Tracheophyta</taxon>
        <taxon>Spermatophyta</taxon>
        <taxon>Magnoliopsida</taxon>
        <taxon>Liliopsida</taxon>
        <taxon>Poales</taxon>
        <taxon>Poaceae</taxon>
        <taxon>PACMAD clade</taxon>
        <taxon>Panicoideae</taxon>
        <taxon>Panicodae</taxon>
        <taxon>Paniceae</taxon>
        <taxon>Panicinae</taxon>
        <taxon>Panicum</taxon>
        <taxon>Panicum sect. Panicum</taxon>
    </lineage>
</organism>
<sequence length="126" mass="13612">MMDGVLAVIKSKRSLLAISFHCPGFFSEMLQAALQLRRRKRSEGDHGLHESLLHFVLLLSGLVVLGEIGGTGAACPARCVQAAYLTCDSYPSKQIGGCDCQCAPKDGKNCRLHFLTTGRTFNCPAQ</sequence>
<protein>
    <submittedName>
        <fullName evidence="1">Uncharacterized protein</fullName>
    </submittedName>
</protein>
<dbReference type="Proteomes" id="UP000275267">
    <property type="component" value="Unassembled WGS sequence"/>
</dbReference>
<dbReference type="OrthoDB" id="669079at2759"/>
<comment type="caution">
    <text evidence="1">The sequence shown here is derived from an EMBL/GenBank/DDBJ whole genome shotgun (WGS) entry which is preliminary data.</text>
</comment>
<proteinExistence type="predicted"/>
<evidence type="ECO:0000313" key="2">
    <source>
        <dbReference type="Proteomes" id="UP000275267"/>
    </source>
</evidence>
<evidence type="ECO:0000313" key="1">
    <source>
        <dbReference type="EMBL" id="RLN42426.1"/>
    </source>
</evidence>
<dbReference type="AlphaFoldDB" id="A0A3L6TRZ0"/>
<dbReference type="EMBL" id="PQIB02000001">
    <property type="protein sequence ID" value="RLN42426.1"/>
    <property type="molecule type" value="Genomic_DNA"/>
</dbReference>